<keyword evidence="4" id="KW-1185">Reference proteome</keyword>
<dbReference type="PANTHER" id="PTHR31876:SF26">
    <property type="entry name" value="PROTEIN LIKE COV 2"/>
    <property type="match status" value="1"/>
</dbReference>
<feature type="transmembrane region" description="Helical" evidence="2">
    <location>
        <begin position="21"/>
        <end position="42"/>
    </location>
</feature>
<dbReference type="PANTHER" id="PTHR31876">
    <property type="entry name" value="COV-LIKE PROTEIN 1"/>
    <property type="match status" value="1"/>
</dbReference>
<dbReference type="InterPro" id="IPR007462">
    <property type="entry name" value="COV1-like"/>
</dbReference>
<evidence type="ECO:0000313" key="4">
    <source>
        <dbReference type="Proteomes" id="UP000199451"/>
    </source>
</evidence>
<sequence length="249" mass="27135">MAKTPAGRGLTGNLRHWLVTGLALTVPLIVTLFILGIALNFLSNALDPTVWLVRYLPGVSPIVEGILIEAVMFLFLLVIILGVGLTADVTETNHAQTFHTAVEAVPGVGELYRSFRRMSDVVLDDETETFQEVKLVEFPHEGSYSLAFVTADTPGTIHDAVGEMDMQTLFVPLAPNPVMGGFLVHFSTEQIYDVDMTVEEAIQALVTSGVSVEVAGRDRDRPMSMDELGEMNMDPVDETFDADDPDRPG</sequence>
<dbReference type="EMBL" id="FNHL01000002">
    <property type="protein sequence ID" value="SDM56076.1"/>
    <property type="molecule type" value="Genomic_DNA"/>
</dbReference>
<feature type="compositionally biased region" description="Acidic residues" evidence="1">
    <location>
        <begin position="235"/>
        <end position="249"/>
    </location>
</feature>
<protein>
    <submittedName>
        <fullName evidence="3">Uncharacterized membrane protein</fullName>
    </submittedName>
</protein>
<evidence type="ECO:0000313" key="3">
    <source>
        <dbReference type="EMBL" id="SDM56076.1"/>
    </source>
</evidence>
<dbReference type="OrthoDB" id="51558at2157"/>
<keyword evidence="2" id="KW-0812">Transmembrane</keyword>
<evidence type="ECO:0000256" key="2">
    <source>
        <dbReference type="SAM" id="Phobius"/>
    </source>
</evidence>
<keyword evidence="2" id="KW-1133">Transmembrane helix</keyword>
<dbReference type="Proteomes" id="UP000199451">
    <property type="component" value="Unassembled WGS sequence"/>
</dbReference>
<accession>A0A1G9U7U8</accession>
<organism evidence="3 4">
    <name type="scientific">Halogranum gelatinilyticum</name>
    <dbReference type="NCBI Taxonomy" id="660521"/>
    <lineage>
        <taxon>Archaea</taxon>
        <taxon>Methanobacteriati</taxon>
        <taxon>Methanobacteriota</taxon>
        <taxon>Stenosarchaea group</taxon>
        <taxon>Halobacteria</taxon>
        <taxon>Halobacteriales</taxon>
        <taxon>Haloferacaceae</taxon>
    </lineage>
</organism>
<keyword evidence="2" id="KW-0472">Membrane</keyword>
<dbReference type="AlphaFoldDB" id="A0A1G9U7U8"/>
<name>A0A1G9U7U8_9EURY</name>
<feature type="region of interest" description="Disordered" evidence="1">
    <location>
        <begin position="217"/>
        <end position="249"/>
    </location>
</feature>
<feature type="transmembrane region" description="Helical" evidence="2">
    <location>
        <begin position="62"/>
        <end position="85"/>
    </location>
</feature>
<proteinExistence type="predicted"/>
<dbReference type="RefSeq" id="WP_211603212.1">
    <property type="nucleotide sequence ID" value="NZ_FNHL01000002.1"/>
</dbReference>
<dbReference type="Pfam" id="PF04367">
    <property type="entry name" value="DUF502"/>
    <property type="match status" value="1"/>
</dbReference>
<dbReference type="STRING" id="660521.SAMN04487949_2083"/>
<evidence type="ECO:0000256" key="1">
    <source>
        <dbReference type="SAM" id="MobiDB-lite"/>
    </source>
</evidence>
<reference evidence="4" key="1">
    <citation type="submission" date="2016-10" db="EMBL/GenBank/DDBJ databases">
        <authorList>
            <person name="Varghese N."/>
            <person name="Submissions S."/>
        </authorList>
    </citation>
    <scope>NUCLEOTIDE SEQUENCE [LARGE SCALE GENOMIC DNA]</scope>
    <source>
        <strain evidence="4">CGMCC 1.10119</strain>
    </source>
</reference>
<gene>
    <name evidence="3" type="ORF">SAMN04487949_2083</name>
</gene>